<accession>A0A212JC88</accession>
<gene>
    <name evidence="2" type="ORF">KL86DYS1_11800</name>
</gene>
<reference evidence="2" key="1">
    <citation type="submission" date="2016-04" db="EMBL/GenBank/DDBJ databases">
        <authorList>
            <person name="Evans L.H."/>
            <person name="Alamgir A."/>
            <person name="Owens N."/>
            <person name="Weber N.D."/>
            <person name="Virtaneva K."/>
            <person name="Barbian K."/>
            <person name="Babar A."/>
            <person name="Rosenke K."/>
        </authorList>
    </citation>
    <scope>NUCLEOTIDE SEQUENCE</scope>
    <source>
        <strain evidence="2">86-1</strain>
    </source>
</reference>
<dbReference type="EMBL" id="FLUM01000001">
    <property type="protein sequence ID" value="SBV97019.1"/>
    <property type="molecule type" value="Genomic_DNA"/>
</dbReference>
<proteinExistence type="predicted"/>
<dbReference type="InterPro" id="IPR006047">
    <property type="entry name" value="GH13_cat_dom"/>
</dbReference>
<dbReference type="Pfam" id="PF00128">
    <property type="entry name" value="Alpha-amylase"/>
    <property type="match status" value="1"/>
</dbReference>
<organism evidence="2">
    <name type="scientific">uncultured Dysgonomonas sp</name>
    <dbReference type="NCBI Taxonomy" id="206096"/>
    <lineage>
        <taxon>Bacteria</taxon>
        <taxon>Pseudomonadati</taxon>
        <taxon>Bacteroidota</taxon>
        <taxon>Bacteroidia</taxon>
        <taxon>Bacteroidales</taxon>
        <taxon>Dysgonomonadaceae</taxon>
        <taxon>Dysgonomonas</taxon>
        <taxon>environmental samples</taxon>
    </lineage>
</organism>
<name>A0A212JC88_9BACT</name>
<dbReference type="GO" id="GO:0009313">
    <property type="term" value="P:oligosaccharide catabolic process"/>
    <property type="evidence" value="ECO:0007669"/>
    <property type="project" value="TreeGrafter"/>
</dbReference>
<dbReference type="GO" id="GO:0004556">
    <property type="term" value="F:alpha-amylase activity"/>
    <property type="evidence" value="ECO:0007669"/>
    <property type="project" value="TreeGrafter"/>
</dbReference>
<dbReference type="AlphaFoldDB" id="A0A212JC88"/>
<dbReference type="PANTHER" id="PTHR10357">
    <property type="entry name" value="ALPHA-AMYLASE FAMILY MEMBER"/>
    <property type="match status" value="1"/>
</dbReference>
<dbReference type="SUPFAM" id="SSF51445">
    <property type="entry name" value="(Trans)glycosidases"/>
    <property type="match status" value="1"/>
</dbReference>
<evidence type="ECO:0000313" key="2">
    <source>
        <dbReference type="EMBL" id="SBV97019.1"/>
    </source>
</evidence>
<dbReference type="InterPro" id="IPR017853">
    <property type="entry name" value="GH"/>
</dbReference>
<evidence type="ECO:0000259" key="1">
    <source>
        <dbReference type="SMART" id="SM00642"/>
    </source>
</evidence>
<dbReference type="CDD" id="cd11349">
    <property type="entry name" value="AmyAc_3"/>
    <property type="match status" value="1"/>
</dbReference>
<sequence>MVIAANFRVFTVPICYKHNNYSIKNSDICISKYTKMKEKLFIYQVLPRLFGNNKDINKENGTLEENGTGKFSAFDNKALKEIKKMGFTHIWYTGILEHASKTDYSAHGISKDNPDVIKGNAGSPYAIRDYYDVSPDLADVVEDRIAEFEGLVDRTHKNGMKVIIDFVPNHVARQYHSDAKPRKVKDFGEDDDPTIAFDPDNNFYYIPNQKLELQFPVQQGDGAYVEYPAKATGNNCFTNKPGINDWYETVKLNYGVDYNHGKTNCFMPVPDTWLKMQDILLYWTSKGVDGFRCDMAEMVPVEFWNWVIPKVKAKNKSLIFIAEVYDPAQYHNYVHWGLFDYLYDKVDLYDTLRDVICGYKPASEITFCWQRIGDLQSKMLNFLENHDEQRIASDFFAGDAFKAIPGMITAATMHTNPVMIYFGQELGERGMDKEGFSGLDGRTTIFDYWSVDSVRKWRSNGSFGNGNLTQEQVKLRKFYVQLIQIAKEESITSGKFFDLMYHNYENPEFDSSKQYAFLRSGKKEFILVVANFAPYASEISVHIPSEAFDYMGIEPQRIKNAKELFSKKNIPLSSRWDKALYINMESYSGKIIKFTVGQ</sequence>
<feature type="domain" description="Glycosyl hydrolase family 13 catalytic" evidence="1">
    <location>
        <begin position="44"/>
        <end position="455"/>
    </location>
</feature>
<dbReference type="Gene3D" id="3.20.20.80">
    <property type="entry name" value="Glycosidases"/>
    <property type="match status" value="2"/>
</dbReference>
<dbReference type="SMART" id="SM00642">
    <property type="entry name" value="Aamy"/>
    <property type="match status" value="1"/>
</dbReference>
<dbReference type="PANTHER" id="PTHR10357:SF205">
    <property type="entry name" value="O-GLYCOSYL HYDROLASE FAMILY 13"/>
    <property type="match status" value="1"/>
</dbReference>
<protein>
    <recommendedName>
        <fullName evidence="1">Glycosyl hydrolase family 13 catalytic domain-containing protein</fullName>
    </recommendedName>
</protein>